<accession>A0A0F9H6R1</accession>
<dbReference type="GO" id="GO:0003994">
    <property type="term" value="F:aconitate hydratase activity"/>
    <property type="evidence" value="ECO:0007669"/>
    <property type="project" value="InterPro"/>
</dbReference>
<evidence type="ECO:0000313" key="2">
    <source>
        <dbReference type="EMBL" id="KKL70957.1"/>
    </source>
</evidence>
<dbReference type="InterPro" id="IPR036288">
    <property type="entry name" value="Aconitase_B_HEAT-like_dom_sf"/>
</dbReference>
<sequence>MLIEYQKHVEERAQEGLPPLALDAEQVSALVELLKLPKLDNSEQCLELLIHRVPPGVDQAAYVKAGFLADVAKGEVKCAYITPVKATELLGTMMGGYNIQPLIDLLDKEDTAATVGRPLKRKLIAALLPSMLPVTCI</sequence>
<protein>
    <recommendedName>
        <fullName evidence="1">Aconitase B HEAT-like domain-containing protein</fullName>
    </recommendedName>
</protein>
<dbReference type="GO" id="GO:0006099">
    <property type="term" value="P:tricarboxylic acid cycle"/>
    <property type="evidence" value="ECO:0007669"/>
    <property type="project" value="InterPro"/>
</dbReference>
<dbReference type="EMBL" id="LAZR01025737">
    <property type="protein sequence ID" value="KKL70957.1"/>
    <property type="molecule type" value="Genomic_DNA"/>
</dbReference>
<gene>
    <name evidence="2" type="ORF">LCGC14_2099730</name>
</gene>
<name>A0A0F9H6R1_9ZZZZ</name>
<organism evidence="2">
    <name type="scientific">marine sediment metagenome</name>
    <dbReference type="NCBI Taxonomy" id="412755"/>
    <lineage>
        <taxon>unclassified sequences</taxon>
        <taxon>metagenomes</taxon>
        <taxon>ecological metagenomes</taxon>
    </lineage>
</organism>
<dbReference type="AlphaFoldDB" id="A0A0F9H6R1"/>
<proteinExistence type="predicted"/>
<dbReference type="Pfam" id="PF11791">
    <property type="entry name" value="Aconitase_B_N"/>
    <property type="match status" value="1"/>
</dbReference>
<reference evidence="2" key="1">
    <citation type="journal article" date="2015" name="Nature">
        <title>Complex archaea that bridge the gap between prokaryotes and eukaryotes.</title>
        <authorList>
            <person name="Spang A."/>
            <person name="Saw J.H."/>
            <person name="Jorgensen S.L."/>
            <person name="Zaremba-Niedzwiedzka K."/>
            <person name="Martijn J."/>
            <person name="Lind A.E."/>
            <person name="van Eijk R."/>
            <person name="Schleper C."/>
            <person name="Guy L."/>
            <person name="Ettema T.J."/>
        </authorList>
    </citation>
    <scope>NUCLEOTIDE SEQUENCE</scope>
</reference>
<evidence type="ECO:0000259" key="1">
    <source>
        <dbReference type="Pfam" id="PF11791"/>
    </source>
</evidence>
<dbReference type="InterPro" id="IPR015933">
    <property type="entry name" value="Aconitase_B_HEAT-like_dom"/>
</dbReference>
<feature type="domain" description="Aconitase B HEAT-like" evidence="1">
    <location>
        <begin position="4"/>
        <end position="124"/>
    </location>
</feature>
<dbReference type="Gene3D" id="1.25.40.310">
    <property type="entry name" value="Aconitate B, HEAT-like domain"/>
    <property type="match status" value="1"/>
</dbReference>
<dbReference type="SUPFAM" id="SSF74778">
    <property type="entry name" value="Aconitase B, N-terminal domain"/>
    <property type="match status" value="1"/>
</dbReference>
<comment type="caution">
    <text evidence="2">The sequence shown here is derived from an EMBL/GenBank/DDBJ whole genome shotgun (WGS) entry which is preliminary data.</text>
</comment>